<evidence type="ECO:0000256" key="5">
    <source>
        <dbReference type="ARBA" id="ARBA00023004"/>
    </source>
</evidence>
<evidence type="ECO:0000256" key="7">
    <source>
        <dbReference type="ARBA" id="ARBA00023291"/>
    </source>
</evidence>
<organism evidence="9 10">
    <name type="scientific">Salinispora tropica (strain ATCC BAA-916 / DSM 44818 / JCM 13857 / NBRC 105044 / CNB-440)</name>
    <dbReference type="NCBI Taxonomy" id="369723"/>
    <lineage>
        <taxon>Bacteria</taxon>
        <taxon>Bacillati</taxon>
        <taxon>Actinomycetota</taxon>
        <taxon>Actinomycetes</taxon>
        <taxon>Micromonosporales</taxon>
        <taxon>Micromonosporaceae</taxon>
        <taxon>Salinispora</taxon>
    </lineage>
</organism>
<dbReference type="STRING" id="369723.Strop_2802"/>
<evidence type="ECO:0000259" key="8">
    <source>
        <dbReference type="PROSITE" id="PS51379"/>
    </source>
</evidence>
<accession>A4X8P3</accession>
<evidence type="ECO:0000256" key="6">
    <source>
        <dbReference type="ARBA" id="ARBA00023014"/>
    </source>
</evidence>
<evidence type="ECO:0000256" key="4">
    <source>
        <dbReference type="ARBA" id="ARBA00022982"/>
    </source>
</evidence>
<dbReference type="KEGG" id="stp:Strop_2802"/>
<evidence type="ECO:0000256" key="3">
    <source>
        <dbReference type="ARBA" id="ARBA00022723"/>
    </source>
</evidence>
<proteinExistence type="predicted"/>
<name>A4X8P3_SALTO</name>
<keyword evidence="2" id="KW-0813">Transport</keyword>
<dbReference type="HOGENOM" id="CLU_139698_6_1_11"/>
<dbReference type="SUPFAM" id="SSF54862">
    <property type="entry name" value="4Fe-4S ferredoxins"/>
    <property type="match status" value="1"/>
</dbReference>
<evidence type="ECO:0000256" key="1">
    <source>
        <dbReference type="ARBA" id="ARBA00001927"/>
    </source>
</evidence>
<gene>
    <name evidence="9" type="ordered locus">Strop_2802</name>
</gene>
<dbReference type="Pfam" id="PF13459">
    <property type="entry name" value="Fer4_15"/>
    <property type="match status" value="1"/>
</dbReference>
<dbReference type="Gene3D" id="3.30.70.20">
    <property type="match status" value="1"/>
</dbReference>
<dbReference type="PANTHER" id="PTHR36923">
    <property type="entry name" value="FERREDOXIN"/>
    <property type="match status" value="1"/>
</dbReference>
<keyword evidence="10" id="KW-1185">Reference proteome</keyword>
<dbReference type="InterPro" id="IPR017896">
    <property type="entry name" value="4Fe4S_Fe-S-bd"/>
</dbReference>
<dbReference type="PROSITE" id="PS51379">
    <property type="entry name" value="4FE4S_FER_2"/>
    <property type="match status" value="1"/>
</dbReference>
<evidence type="ECO:0000313" key="9">
    <source>
        <dbReference type="EMBL" id="ABP55243.1"/>
    </source>
</evidence>
<dbReference type="PANTHER" id="PTHR36923:SF3">
    <property type="entry name" value="FERREDOXIN"/>
    <property type="match status" value="1"/>
</dbReference>
<sequence length="65" mass="7436">MMRIVVDYDRCDSHGVCADQAPEVFEIRDDDLMYVLVERPAEEQLPLVETAVRGCPKLALSLREK</sequence>
<reference evidence="10" key="1">
    <citation type="journal article" date="2007" name="Proc. Natl. Acad. Sci. U.S.A.">
        <title>Genome sequencing reveals complex secondary metabolome in the marine actinomycete Salinispora tropica.</title>
        <authorList>
            <person name="Udwary D.W."/>
            <person name="Zeigler L."/>
            <person name="Asolkar R.N."/>
            <person name="Singan V."/>
            <person name="Lapidus A."/>
            <person name="Fenical W."/>
            <person name="Jensen P.R."/>
            <person name="Moore B.S."/>
        </authorList>
    </citation>
    <scope>NUCLEOTIDE SEQUENCE [LARGE SCALE GENOMIC DNA]</scope>
    <source>
        <strain evidence="10">ATCC BAA-916 / DSM 44818 / CNB-440</strain>
    </source>
</reference>
<dbReference type="Proteomes" id="UP000000235">
    <property type="component" value="Chromosome"/>
</dbReference>
<dbReference type="AlphaFoldDB" id="A4X8P3"/>
<dbReference type="EMBL" id="CP000667">
    <property type="protein sequence ID" value="ABP55243.1"/>
    <property type="molecule type" value="Genomic_DNA"/>
</dbReference>
<dbReference type="InterPro" id="IPR051269">
    <property type="entry name" value="Fe-S_cluster_ET"/>
</dbReference>
<dbReference type="eggNOG" id="COG1141">
    <property type="taxonomic scope" value="Bacteria"/>
</dbReference>
<keyword evidence="7" id="KW-0003">3Fe-4S</keyword>
<feature type="domain" description="4Fe-4S ferredoxin-type" evidence="8">
    <location>
        <begin position="2"/>
        <end position="30"/>
    </location>
</feature>
<dbReference type="GO" id="GO:0046872">
    <property type="term" value="F:metal ion binding"/>
    <property type="evidence" value="ECO:0007669"/>
    <property type="project" value="UniProtKB-KW"/>
</dbReference>
<evidence type="ECO:0000313" key="10">
    <source>
        <dbReference type="Proteomes" id="UP000000235"/>
    </source>
</evidence>
<keyword evidence="6" id="KW-0411">Iron-sulfur</keyword>
<evidence type="ECO:0000256" key="2">
    <source>
        <dbReference type="ARBA" id="ARBA00022448"/>
    </source>
</evidence>
<keyword evidence="3" id="KW-0479">Metal-binding</keyword>
<protein>
    <recommendedName>
        <fullName evidence="8">4Fe-4S ferredoxin-type domain-containing protein</fullName>
    </recommendedName>
</protein>
<keyword evidence="4" id="KW-0249">Electron transport</keyword>
<keyword evidence="5" id="KW-0408">Iron</keyword>
<dbReference type="GO" id="GO:0051538">
    <property type="term" value="F:3 iron, 4 sulfur cluster binding"/>
    <property type="evidence" value="ECO:0007669"/>
    <property type="project" value="UniProtKB-KW"/>
</dbReference>
<comment type="cofactor">
    <cofactor evidence="1">
        <name>[3Fe-4S] cluster</name>
        <dbReference type="ChEBI" id="CHEBI:21137"/>
    </cofactor>
</comment>